<dbReference type="Proteomes" id="UP001141253">
    <property type="component" value="Chromosome 1"/>
</dbReference>
<keyword evidence="2" id="KW-1185">Reference proteome</keyword>
<reference evidence="1" key="2">
    <citation type="journal article" date="2023" name="Int. J. Mol. Sci.">
        <title>De Novo Assembly and Annotation of 11 Diverse Shrub Willow (Salix) Genomes Reveals Novel Gene Organization in Sex-Linked Regions.</title>
        <authorList>
            <person name="Hyden B."/>
            <person name="Feng K."/>
            <person name="Yates T.B."/>
            <person name="Jawdy S."/>
            <person name="Cereghino C."/>
            <person name="Smart L.B."/>
            <person name="Muchero W."/>
        </authorList>
    </citation>
    <scope>NUCLEOTIDE SEQUENCE</scope>
    <source>
        <tissue evidence="1">Shoot tip</tissue>
    </source>
</reference>
<protein>
    <submittedName>
        <fullName evidence="1">Uncharacterized protein</fullName>
    </submittedName>
</protein>
<accession>A0ABQ9C419</accession>
<proteinExistence type="predicted"/>
<name>A0ABQ9C419_9ROSI</name>
<dbReference type="EMBL" id="JAPFFI010000005">
    <property type="protein sequence ID" value="KAJ6394291.1"/>
    <property type="molecule type" value="Genomic_DNA"/>
</dbReference>
<evidence type="ECO:0000313" key="1">
    <source>
        <dbReference type="EMBL" id="KAJ6394291.1"/>
    </source>
</evidence>
<comment type="caution">
    <text evidence="1">The sequence shown here is derived from an EMBL/GenBank/DDBJ whole genome shotgun (WGS) entry which is preliminary data.</text>
</comment>
<feature type="non-terminal residue" evidence="1">
    <location>
        <position position="66"/>
    </location>
</feature>
<gene>
    <name evidence="1" type="ORF">OIU77_023503</name>
</gene>
<organism evidence="1 2">
    <name type="scientific">Salix suchowensis</name>
    <dbReference type="NCBI Taxonomy" id="1278906"/>
    <lineage>
        <taxon>Eukaryota</taxon>
        <taxon>Viridiplantae</taxon>
        <taxon>Streptophyta</taxon>
        <taxon>Embryophyta</taxon>
        <taxon>Tracheophyta</taxon>
        <taxon>Spermatophyta</taxon>
        <taxon>Magnoliopsida</taxon>
        <taxon>eudicotyledons</taxon>
        <taxon>Gunneridae</taxon>
        <taxon>Pentapetalae</taxon>
        <taxon>rosids</taxon>
        <taxon>fabids</taxon>
        <taxon>Malpighiales</taxon>
        <taxon>Salicaceae</taxon>
        <taxon>Saliceae</taxon>
        <taxon>Salix</taxon>
    </lineage>
</organism>
<reference evidence="1" key="1">
    <citation type="submission" date="2022-10" db="EMBL/GenBank/DDBJ databases">
        <authorList>
            <person name="Hyden B.L."/>
            <person name="Feng K."/>
            <person name="Yates T."/>
            <person name="Jawdy S."/>
            <person name="Smart L.B."/>
            <person name="Muchero W."/>
        </authorList>
    </citation>
    <scope>NUCLEOTIDE SEQUENCE</scope>
    <source>
        <tissue evidence="1">Shoot tip</tissue>
    </source>
</reference>
<evidence type="ECO:0000313" key="2">
    <source>
        <dbReference type="Proteomes" id="UP001141253"/>
    </source>
</evidence>
<sequence>MKPQMFDLYHEHRQTDCNAQKTHEKYAPFLRNHRRPLDHQSFVLTQKRRKTTPSTIATGAHFRIKA</sequence>